<dbReference type="Proteomes" id="UP000501568">
    <property type="component" value="Chromosome"/>
</dbReference>
<sequence>MRKVIVYVDGFNLYHAIEQLKRPELKWLNLRAVAEGLLRKDEVLKSVKYFSAYATWKPDGLSRHKAYVAALRSVGIDVHLGQFKEKPRRCRSCNQRWTSHEEKETDVQIAVHMVSDALAGACDRIILISADTDLAPPIKMIAQLAPHVEVFVATPPNRYKICRALGPKMQIGTERLEAAQFADIVQVDSERSIERPANFRANRRGL</sequence>
<name>A0A6G6Y417_9SPHN</name>
<evidence type="ECO:0000313" key="3">
    <source>
        <dbReference type="Proteomes" id="UP000501568"/>
    </source>
</evidence>
<dbReference type="InterPro" id="IPR021139">
    <property type="entry name" value="NYN"/>
</dbReference>
<dbReference type="KEGG" id="spzr:G5C33_07170"/>
<dbReference type="RefSeq" id="WP_165326591.1">
    <property type="nucleotide sequence ID" value="NZ_CP049109.1"/>
</dbReference>
<dbReference type="PANTHER" id="PTHR35458">
    <property type="entry name" value="SLR0755 PROTEIN"/>
    <property type="match status" value="1"/>
</dbReference>
<reference evidence="2 3" key="1">
    <citation type="submission" date="2020-02" db="EMBL/GenBank/DDBJ databases">
        <authorList>
            <person name="Zheng R.K."/>
            <person name="Sun C.M."/>
        </authorList>
    </citation>
    <scope>NUCLEOTIDE SEQUENCE [LARGE SCALE GENOMIC DNA]</scope>
    <source>
        <strain evidence="3">zrk23</strain>
    </source>
</reference>
<dbReference type="Pfam" id="PF01936">
    <property type="entry name" value="NYN"/>
    <property type="match status" value="1"/>
</dbReference>
<evidence type="ECO:0000313" key="2">
    <source>
        <dbReference type="EMBL" id="QIG79591.1"/>
    </source>
</evidence>
<proteinExistence type="predicted"/>
<protein>
    <submittedName>
        <fullName evidence="2">NYN domain-containing protein</fullName>
    </submittedName>
</protein>
<dbReference type="Gene3D" id="3.40.50.1010">
    <property type="entry name" value="5'-nuclease"/>
    <property type="match status" value="1"/>
</dbReference>
<organism evidence="2 3">
    <name type="scientific">Stakelama tenebrarum</name>
    <dbReference type="NCBI Taxonomy" id="2711215"/>
    <lineage>
        <taxon>Bacteria</taxon>
        <taxon>Pseudomonadati</taxon>
        <taxon>Pseudomonadota</taxon>
        <taxon>Alphaproteobacteria</taxon>
        <taxon>Sphingomonadales</taxon>
        <taxon>Sphingomonadaceae</taxon>
        <taxon>Stakelama</taxon>
    </lineage>
</organism>
<dbReference type="AlphaFoldDB" id="A0A6G6Y417"/>
<evidence type="ECO:0000259" key="1">
    <source>
        <dbReference type="Pfam" id="PF01936"/>
    </source>
</evidence>
<dbReference type="PANTHER" id="PTHR35458:SF8">
    <property type="entry name" value="SLR0650 PROTEIN"/>
    <property type="match status" value="1"/>
</dbReference>
<feature type="domain" description="NYN" evidence="1">
    <location>
        <begin position="3"/>
        <end position="157"/>
    </location>
</feature>
<dbReference type="InterPro" id="IPR047140">
    <property type="entry name" value="LabA"/>
</dbReference>
<dbReference type="EMBL" id="CP049109">
    <property type="protein sequence ID" value="QIG79591.1"/>
    <property type="molecule type" value="Genomic_DNA"/>
</dbReference>
<accession>A0A6G6Y417</accession>
<dbReference type="GO" id="GO:0004540">
    <property type="term" value="F:RNA nuclease activity"/>
    <property type="evidence" value="ECO:0007669"/>
    <property type="project" value="InterPro"/>
</dbReference>
<keyword evidence="3" id="KW-1185">Reference proteome</keyword>
<dbReference type="CDD" id="cd18722">
    <property type="entry name" value="PIN_NicB-like"/>
    <property type="match status" value="1"/>
</dbReference>
<gene>
    <name evidence="2" type="ORF">G5C33_07170</name>
</gene>